<evidence type="ECO:0000256" key="1">
    <source>
        <dbReference type="SAM" id="SignalP"/>
    </source>
</evidence>
<keyword evidence="3" id="KW-1185">Reference proteome</keyword>
<gene>
    <name evidence="2" type="ORF">ACFPIH_09525</name>
</gene>
<protein>
    <submittedName>
        <fullName evidence="2">Calcium-binding protein</fullName>
    </submittedName>
</protein>
<accession>A0ABV9AKY7</accession>
<proteinExistence type="predicted"/>
<dbReference type="EMBL" id="JBHSFK010000005">
    <property type="protein sequence ID" value="MFC4499770.1"/>
    <property type="molecule type" value="Genomic_DNA"/>
</dbReference>
<sequence>MRIYSAVAAVCGVVALSALTVPAAHADEQFGDTDITGVVVNDGRPVVVGTGARTVTVEVTATDPTGLDRINATLYHGSYLTPDATVASTGACAATTDATTTCTLTFTLTPGTAPATDAQAGTWSVSAYAIAADGDAEFLDSAADFSVLRDSGVSVSAPKRVKWGRTVTVAGGVTNTGWATGASVPGAAGQSVELQFRPKGSSTFCTLKTVRTAADGTLSTGVRAYGDGYYRWSYAGSATTAAALSPGAFVDVVG</sequence>
<dbReference type="Proteomes" id="UP001595839">
    <property type="component" value="Unassembled WGS sequence"/>
</dbReference>
<dbReference type="RefSeq" id="WP_381165538.1">
    <property type="nucleotide sequence ID" value="NZ_JBHSFK010000005.1"/>
</dbReference>
<keyword evidence="1" id="KW-0732">Signal</keyword>
<name>A0ABV9AKY7_9ACTN</name>
<organism evidence="2 3">
    <name type="scientific">Streptomyces vulcanius</name>
    <dbReference type="NCBI Taxonomy" id="1441876"/>
    <lineage>
        <taxon>Bacteria</taxon>
        <taxon>Bacillati</taxon>
        <taxon>Actinomycetota</taxon>
        <taxon>Actinomycetes</taxon>
        <taxon>Kitasatosporales</taxon>
        <taxon>Streptomycetaceae</taxon>
        <taxon>Streptomyces</taxon>
    </lineage>
</organism>
<comment type="caution">
    <text evidence="2">The sequence shown here is derived from an EMBL/GenBank/DDBJ whole genome shotgun (WGS) entry which is preliminary data.</text>
</comment>
<evidence type="ECO:0000313" key="2">
    <source>
        <dbReference type="EMBL" id="MFC4499770.1"/>
    </source>
</evidence>
<evidence type="ECO:0000313" key="3">
    <source>
        <dbReference type="Proteomes" id="UP001595839"/>
    </source>
</evidence>
<feature type="chain" id="PRO_5046399396" evidence="1">
    <location>
        <begin position="27"/>
        <end position="254"/>
    </location>
</feature>
<reference evidence="3" key="1">
    <citation type="journal article" date="2019" name="Int. J. Syst. Evol. Microbiol.">
        <title>The Global Catalogue of Microorganisms (GCM) 10K type strain sequencing project: providing services to taxonomists for standard genome sequencing and annotation.</title>
        <authorList>
            <consortium name="The Broad Institute Genomics Platform"/>
            <consortium name="The Broad Institute Genome Sequencing Center for Infectious Disease"/>
            <person name="Wu L."/>
            <person name="Ma J."/>
        </authorList>
    </citation>
    <scope>NUCLEOTIDE SEQUENCE [LARGE SCALE GENOMIC DNA]</scope>
    <source>
        <strain evidence="3">CGMCC 4.7177</strain>
    </source>
</reference>
<feature type="signal peptide" evidence="1">
    <location>
        <begin position="1"/>
        <end position="26"/>
    </location>
</feature>